<dbReference type="PANTHER" id="PTHR43229:SF2">
    <property type="entry name" value="NODULATION PROTEIN J"/>
    <property type="match status" value="1"/>
</dbReference>
<dbReference type="PROSITE" id="PS51012">
    <property type="entry name" value="ABC_TM2"/>
    <property type="match status" value="1"/>
</dbReference>
<sequence>MKRIFLQLRAELMLLARNGEQLLLTLIIPVILLAFFGSVDVLPSGDTEPLNFLVPGVLAVAIMSTSMVSLGIATGFERSYLVLKRLGATPLSRAQLVIAKIISVFVVELVQAAVLLPIGIALGWRLQGNTWPLAIAVVFLGTASFAGVGLLLAGRLRAEINLAAQNGLYLLLLLLGGMIIPRDSLPGFLSTAASALPSTALADLLRATLNGSGALAQPFIVLAAWGVLTPAIAAKRFRWS</sequence>
<evidence type="ECO:0000259" key="6">
    <source>
        <dbReference type="PROSITE" id="PS51012"/>
    </source>
</evidence>
<dbReference type="Pfam" id="PF01061">
    <property type="entry name" value="ABC2_membrane"/>
    <property type="match status" value="1"/>
</dbReference>
<dbReference type="InterPro" id="IPR051784">
    <property type="entry name" value="Nod_factor_ABC_transporter"/>
</dbReference>
<evidence type="ECO:0000256" key="4">
    <source>
        <dbReference type="ARBA" id="ARBA00023136"/>
    </source>
</evidence>
<dbReference type="EMBL" id="CAEZUX010000034">
    <property type="protein sequence ID" value="CAB4611625.1"/>
    <property type="molecule type" value="Genomic_DNA"/>
</dbReference>
<feature type="transmembrane region" description="Helical" evidence="5">
    <location>
        <begin position="160"/>
        <end position="180"/>
    </location>
</feature>
<evidence type="ECO:0000256" key="3">
    <source>
        <dbReference type="ARBA" id="ARBA00022989"/>
    </source>
</evidence>
<keyword evidence="3 5" id="KW-1133">Transmembrane helix</keyword>
<feature type="transmembrane region" description="Helical" evidence="5">
    <location>
        <begin position="214"/>
        <end position="234"/>
    </location>
</feature>
<dbReference type="GO" id="GO:0043190">
    <property type="term" value="C:ATP-binding cassette (ABC) transporter complex"/>
    <property type="evidence" value="ECO:0007669"/>
    <property type="project" value="InterPro"/>
</dbReference>
<gene>
    <name evidence="7" type="ORF">UFOPK1874_00458</name>
</gene>
<evidence type="ECO:0000256" key="5">
    <source>
        <dbReference type="SAM" id="Phobius"/>
    </source>
</evidence>
<name>A0A6J6HK15_9ZZZZ</name>
<dbReference type="PIRSF" id="PIRSF006648">
    <property type="entry name" value="DrrB"/>
    <property type="match status" value="1"/>
</dbReference>
<dbReference type="InterPro" id="IPR000412">
    <property type="entry name" value="ABC_2_transport"/>
</dbReference>
<accession>A0A6J6HK15</accession>
<evidence type="ECO:0000256" key="1">
    <source>
        <dbReference type="ARBA" id="ARBA00004141"/>
    </source>
</evidence>
<evidence type="ECO:0000256" key="2">
    <source>
        <dbReference type="ARBA" id="ARBA00022692"/>
    </source>
</evidence>
<feature type="transmembrane region" description="Helical" evidence="5">
    <location>
        <begin position="21"/>
        <end position="39"/>
    </location>
</feature>
<feature type="transmembrane region" description="Helical" evidence="5">
    <location>
        <begin position="97"/>
        <end position="124"/>
    </location>
</feature>
<keyword evidence="4 5" id="KW-0472">Membrane</keyword>
<keyword evidence="2 5" id="KW-0812">Transmembrane</keyword>
<comment type="subcellular location">
    <subcellularLocation>
        <location evidence="1">Membrane</location>
        <topology evidence="1">Multi-pass membrane protein</topology>
    </subcellularLocation>
</comment>
<evidence type="ECO:0000313" key="7">
    <source>
        <dbReference type="EMBL" id="CAB4611625.1"/>
    </source>
</evidence>
<feature type="domain" description="ABC transmembrane type-2" evidence="6">
    <location>
        <begin position="20"/>
        <end position="240"/>
    </location>
</feature>
<reference evidence="7" key="1">
    <citation type="submission" date="2020-05" db="EMBL/GenBank/DDBJ databases">
        <authorList>
            <person name="Chiriac C."/>
            <person name="Salcher M."/>
            <person name="Ghai R."/>
            <person name="Kavagutti S V."/>
        </authorList>
    </citation>
    <scope>NUCLEOTIDE SEQUENCE</scope>
</reference>
<dbReference type="GO" id="GO:0140359">
    <property type="term" value="F:ABC-type transporter activity"/>
    <property type="evidence" value="ECO:0007669"/>
    <property type="project" value="InterPro"/>
</dbReference>
<feature type="transmembrane region" description="Helical" evidence="5">
    <location>
        <begin position="130"/>
        <end position="153"/>
    </location>
</feature>
<proteinExistence type="predicted"/>
<dbReference type="AlphaFoldDB" id="A0A6J6HK15"/>
<organism evidence="7">
    <name type="scientific">freshwater metagenome</name>
    <dbReference type="NCBI Taxonomy" id="449393"/>
    <lineage>
        <taxon>unclassified sequences</taxon>
        <taxon>metagenomes</taxon>
        <taxon>ecological metagenomes</taxon>
    </lineage>
</organism>
<dbReference type="PANTHER" id="PTHR43229">
    <property type="entry name" value="NODULATION PROTEIN J"/>
    <property type="match status" value="1"/>
</dbReference>
<dbReference type="InterPro" id="IPR047817">
    <property type="entry name" value="ABC2_TM_bact-type"/>
</dbReference>
<dbReference type="InterPro" id="IPR013525">
    <property type="entry name" value="ABC2_TM"/>
</dbReference>
<protein>
    <submittedName>
        <fullName evidence="7">Unannotated protein</fullName>
    </submittedName>
</protein>
<feature type="transmembrane region" description="Helical" evidence="5">
    <location>
        <begin position="51"/>
        <end position="76"/>
    </location>
</feature>